<evidence type="ECO:0000313" key="3">
    <source>
        <dbReference type="Proteomes" id="UP000000600"/>
    </source>
</evidence>
<feature type="transmembrane region" description="Helical" evidence="1">
    <location>
        <begin position="81"/>
        <end position="98"/>
    </location>
</feature>
<evidence type="ECO:0000256" key="1">
    <source>
        <dbReference type="SAM" id="Phobius"/>
    </source>
</evidence>
<keyword evidence="1" id="KW-1133">Transmembrane helix</keyword>
<dbReference type="KEGG" id="ptm:GSPATT00035753001"/>
<evidence type="ECO:0000313" key="2">
    <source>
        <dbReference type="EMBL" id="CAK66623.1"/>
    </source>
</evidence>
<accession>A0C756</accession>
<dbReference type="OMA" id="NESKGQG"/>
<name>A0C756_PARTE</name>
<gene>
    <name evidence="2" type="ORF">GSPATT00035753001</name>
</gene>
<proteinExistence type="predicted"/>
<dbReference type="EMBL" id="CT868046">
    <property type="protein sequence ID" value="CAK66623.1"/>
    <property type="molecule type" value="Genomic_DNA"/>
</dbReference>
<keyword evidence="1" id="KW-0812">Transmembrane</keyword>
<protein>
    <recommendedName>
        <fullName evidence="4">DUF998 domain-containing protein</fullName>
    </recommendedName>
</protein>
<dbReference type="GeneID" id="5019805"/>
<reference evidence="2 3" key="1">
    <citation type="journal article" date="2006" name="Nature">
        <title>Global trends of whole-genome duplications revealed by the ciliate Paramecium tetraurelia.</title>
        <authorList>
            <consortium name="Genoscope"/>
            <person name="Aury J.-M."/>
            <person name="Jaillon O."/>
            <person name="Duret L."/>
            <person name="Noel B."/>
            <person name="Jubin C."/>
            <person name="Porcel B.M."/>
            <person name="Segurens B."/>
            <person name="Daubin V."/>
            <person name="Anthouard V."/>
            <person name="Aiach N."/>
            <person name="Arnaiz O."/>
            <person name="Billaut A."/>
            <person name="Beisson J."/>
            <person name="Blanc I."/>
            <person name="Bouhouche K."/>
            <person name="Camara F."/>
            <person name="Duharcourt S."/>
            <person name="Guigo R."/>
            <person name="Gogendeau D."/>
            <person name="Katinka M."/>
            <person name="Keller A.-M."/>
            <person name="Kissmehl R."/>
            <person name="Klotz C."/>
            <person name="Koll F."/>
            <person name="Le Moue A."/>
            <person name="Lepere C."/>
            <person name="Malinsky S."/>
            <person name="Nowacki M."/>
            <person name="Nowak J.K."/>
            <person name="Plattner H."/>
            <person name="Poulain J."/>
            <person name="Ruiz F."/>
            <person name="Serrano V."/>
            <person name="Zagulski M."/>
            <person name="Dessen P."/>
            <person name="Betermier M."/>
            <person name="Weissenbach J."/>
            <person name="Scarpelli C."/>
            <person name="Schachter V."/>
            <person name="Sperling L."/>
            <person name="Meyer E."/>
            <person name="Cohen J."/>
            <person name="Wincker P."/>
        </authorList>
    </citation>
    <scope>NUCLEOTIDE SEQUENCE [LARGE SCALE GENOMIC DNA]</scope>
    <source>
        <strain evidence="2 3">Stock d4-2</strain>
    </source>
</reference>
<sequence length="179" mass="19943">MISEITRNLGLYKALFLVIGVVLIVFCFFFNVAELLSTGSGSYYLTFSGKTHSSINSMDCYMNIPDCNGDALCKTVKTTPYLGGFALGFAGLVLLFSLGESLISRVLKQFHIWLIQMISLFFCWALLLIIPILYLTAGSRIWDVSWLPLFFEFAALFSTTISAFLYYKSKEGKGLGILS</sequence>
<keyword evidence="1" id="KW-0472">Membrane</keyword>
<feature type="transmembrane region" description="Helical" evidence="1">
    <location>
        <begin position="110"/>
        <end position="134"/>
    </location>
</feature>
<dbReference type="InParanoid" id="A0C756"/>
<dbReference type="Proteomes" id="UP000000600">
    <property type="component" value="Unassembled WGS sequence"/>
</dbReference>
<evidence type="ECO:0008006" key="4">
    <source>
        <dbReference type="Google" id="ProtNLM"/>
    </source>
</evidence>
<feature type="transmembrane region" description="Helical" evidence="1">
    <location>
        <begin position="146"/>
        <end position="167"/>
    </location>
</feature>
<dbReference type="OrthoDB" id="308705at2759"/>
<organism evidence="2 3">
    <name type="scientific">Paramecium tetraurelia</name>
    <dbReference type="NCBI Taxonomy" id="5888"/>
    <lineage>
        <taxon>Eukaryota</taxon>
        <taxon>Sar</taxon>
        <taxon>Alveolata</taxon>
        <taxon>Ciliophora</taxon>
        <taxon>Intramacronucleata</taxon>
        <taxon>Oligohymenophorea</taxon>
        <taxon>Peniculida</taxon>
        <taxon>Parameciidae</taxon>
        <taxon>Paramecium</taxon>
    </lineage>
</organism>
<dbReference type="AlphaFoldDB" id="A0C756"/>
<dbReference type="RefSeq" id="XP_001434020.1">
    <property type="nucleotide sequence ID" value="XM_001433983.2"/>
</dbReference>
<dbReference type="HOGENOM" id="CLU_1296546_0_0_1"/>
<keyword evidence="3" id="KW-1185">Reference proteome</keyword>
<feature type="transmembrane region" description="Helical" evidence="1">
    <location>
        <begin position="12"/>
        <end position="33"/>
    </location>
</feature>